<protein>
    <submittedName>
        <fullName evidence="4">GNAT family N-acetyltransferase</fullName>
    </submittedName>
</protein>
<sequence>MHPLALETAHVFWTGALAAAEKGDRVVLGAFEGDRLMGTVSLFLNFPQNQPHRAEIGKLMTAVAFRGRGVASALMAAAEKIAAETSRTHLVLDTAIDDGAAPLYEKLGYTRVGEIPDFAFKPHGGLTGTILFWKAIGPYPATAWGRTIFPLILWELSWQVPVGQNSSWTSRRISLYRAGLLFYIVRGRHHEAFTGRDLGRHGNRRWRRRLPGSGHRYRCLSVGGRMHRCPDVCSRKMRGRFQTGRRIA</sequence>
<evidence type="ECO:0000259" key="3">
    <source>
        <dbReference type="PROSITE" id="PS51186"/>
    </source>
</evidence>
<gene>
    <name evidence="4" type="ORF">ICI42_10600</name>
</gene>
<dbReference type="InterPro" id="IPR016181">
    <property type="entry name" value="Acyl_CoA_acyltransferase"/>
</dbReference>
<dbReference type="Pfam" id="PF00583">
    <property type="entry name" value="Acetyltransf_1"/>
    <property type="match status" value="1"/>
</dbReference>
<evidence type="ECO:0000313" key="4">
    <source>
        <dbReference type="EMBL" id="MBD0415104.1"/>
    </source>
</evidence>
<evidence type="ECO:0000313" key="5">
    <source>
        <dbReference type="Proteomes" id="UP000643405"/>
    </source>
</evidence>
<dbReference type="Proteomes" id="UP000643405">
    <property type="component" value="Unassembled WGS sequence"/>
</dbReference>
<proteinExistence type="predicted"/>
<dbReference type="GO" id="GO:0016747">
    <property type="term" value="F:acyltransferase activity, transferring groups other than amino-acyl groups"/>
    <property type="evidence" value="ECO:0007669"/>
    <property type="project" value="InterPro"/>
</dbReference>
<evidence type="ECO:0000256" key="2">
    <source>
        <dbReference type="ARBA" id="ARBA00023315"/>
    </source>
</evidence>
<dbReference type="AlphaFoldDB" id="A0A8J6TYP3"/>
<evidence type="ECO:0000256" key="1">
    <source>
        <dbReference type="ARBA" id="ARBA00022679"/>
    </source>
</evidence>
<dbReference type="SUPFAM" id="SSF55729">
    <property type="entry name" value="Acyl-CoA N-acyltransferases (Nat)"/>
    <property type="match status" value="1"/>
</dbReference>
<organism evidence="4 5">
    <name type="scientific">Oryzicola mucosus</name>
    <dbReference type="NCBI Taxonomy" id="2767425"/>
    <lineage>
        <taxon>Bacteria</taxon>
        <taxon>Pseudomonadati</taxon>
        <taxon>Pseudomonadota</taxon>
        <taxon>Alphaproteobacteria</taxon>
        <taxon>Hyphomicrobiales</taxon>
        <taxon>Phyllobacteriaceae</taxon>
        <taxon>Oryzicola</taxon>
    </lineage>
</organism>
<dbReference type="CDD" id="cd04301">
    <property type="entry name" value="NAT_SF"/>
    <property type="match status" value="1"/>
</dbReference>
<reference evidence="4" key="1">
    <citation type="submission" date="2020-09" db="EMBL/GenBank/DDBJ databases">
        <title>Genome seq and assembly of Tianweitania sp.</title>
        <authorList>
            <person name="Chhetri G."/>
        </authorList>
    </citation>
    <scope>NUCLEOTIDE SEQUENCE</scope>
    <source>
        <strain evidence="4">Rool2</strain>
    </source>
</reference>
<dbReference type="PANTHER" id="PTHR43877">
    <property type="entry name" value="AMINOALKYLPHOSPHONATE N-ACETYLTRANSFERASE-RELATED-RELATED"/>
    <property type="match status" value="1"/>
</dbReference>
<feature type="domain" description="N-acetyltransferase" evidence="3">
    <location>
        <begin position="1"/>
        <end position="137"/>
    </location>
</feature>
<keyword evidence="5" id="KW-1185">Reference proteome</keyword>
<name>A0A8J6TYP3_9HYPH</name>
<dbReference type="InterPro" id="IPR000182">
    <property type="entry name" value="GNAT_dom"/>
</dbReference>
<dbReference type="Gene3D" id="3.40.630.30">
    <property type="match status" value="1"/>
</dbReference>
<comment type="caution">
    <text evidence="4">The sequence shown here is derived from an EMBL/GenBank/DDBJ whole genome shotgun (WGS) entry which is preliminary data.</text>
</comment>
<dbReference type="EMBL" id="JACVVX010000003">
    <property type="protein sequence ID" value="MBD0415104.1"/>
    <property type="molecule type" value="Genomic_DNA"/>
</dbReference>
<keyword evidence="2" id="KW-0012">Acyltransferase</keyword>
<dbReference type="PROSITE" id="PS51186">
    <property type="entry name" value="GNAT"/>
    <property type="match status" value="1"/>
</dbReference>
<dbReference type="InterPro" id="IPR050832">
    <property type="entry name" value="Bact_Acetyltransf"/>
</dbReference>
<dbReference type="PANTHER" id="PTHR43877:SF1">
    <property type="entry name" value="ACETYLTRANSFERASE"/>
    <property type="match status" value="1"/>
</dbReference>
<accession>A0A8J6TYP3</accession>
<keyword evidence="1" id="KW-0808">Transferase</keyword>